<organism evidence="2 3">
    <name type="scientific">Streptacidiphilus monticola</name>
    <dbReference type="NCBI Taxonomy" id="2161674"/>
    <lineage>
        <taxon>Bacteria</taxon>
        <taxon>Bacillati</taxon>
        <taxon>Actinomycetota</taxon>
        <taxon>Actinomycetes</taxon>
        <taxon>Kitasatosporales</taxon>
        <taxon>Streptomycetaceae</taxon>
        <taxon>Streptacidiphilus</taxon>
    </lineage>
</organism>
<feature type="transmembrane region" description="Helical" evidence="1">
    <location>
        <begin position="269"/>
        <end position="290"/>
    </location>
</feature>
<feature type="transmembrane region" description="Helical" evidence="1">
    <location>
        <begin position="215"/>
        <end position="232"/>
    </location>
</feature>
<evidence type="ECO:0000256" key="1">
    <source>
        <dbReference type="SAM" id="Phobius"/>
    </source>
</evidence>
<gene>
    <name evidence="2" type="ORF">ACFP3V_30325</name>
</gene>
<accession>A0ABW1G9Q5</accession>
<dbReference type="Proteomes" id="UP001596174">
    <property type="component" value="Unassembled WGS sequence"/>
</dbReference>
<keyword evidence="1" id="KW-0812">Transmembrane</keyword>
<evidence type="ECO:0000313" key="2">
    <source>
        <dbReference type="EMBL" id="MFC5911490.1"/>
    </source>
</evidence>
<evidence type="ECO:0000313" key="3">
    <source>
        <dbReference type="Proteomes" id="UP001596174"/>
    </source>
</evidence>
<feature type="transmembrane region" description="Helical" evidence="1">
    <location>
        <begin position="51"/>
        <end position="71"/>
    </location>
</feature>
<feature type="transmembrane region" description="Helical" evidence="1">
    <location>
        <begin position="238"/>
        <end position="257"/>
    </location>
</feature>
<feature type="transmembrane region" description="Helical" evidence="1">
    <location>
        <begin position="302"/>
        <end position="323"/>
    </location>
</feature>
<feature type="transmembrane region" description="Helical" evidence="1">
    <location>
        <begin position="92"/>
        <end position="120"/>
    </location>
</feature>
<comment type="caution">
    <text evidence="2">The sequence shown here is derived from an EMBL/GenBank/DDBJ whole genome shotgun (WGS) entry which is preliminary data.</text>
</comment>
<evidence type="ECO:0008006" key="4">
    <source>
        <dbReference type="Google" id="ProtNLM"/>
    </source>
</evidence>
<protein>
    <recommendedName>
        <fullName evidence="4">Beta-carotene 15,15'-monooxygenase</fullName>
    </recommendedName>
</protein>
<name>A0ABW1G9Q5_9ACTN</name>
<reference evidence="3" key="1">
    <citation type="journal article" date="2019" name="Int. J. Syst. Evol. Microbiol.">
        <title>The Global Catalogue of Microorganisms (GCM) 10K type strain sequencing project: providing services to taxonomists for standard genome sequencing and annotation.</title>
        <authorList>
            <consortium name="The Broad Institute Genomics Platform"/>
            <consortium name="The Broad Institute Genome Sequencing Center for Infectious Disease"/>
            <person name="Wu L."/>
            <person name="Ma J."/>
        </authorList>
    </citation>
    <scope>NUCLEOTIDE SEQUENCE [LARGE SCALE GENOMIC DNA]</scope>
    <source>
        <strain evidence="3">JCM 4816</strain>
    </source>
</reference>
<dbReference type="RefSeq" id="WP_380590543.1">
    <property type="nucleotide sequence ID" value="NZ_JBHSQJ010000172.1"/>
</dbReference>
<keyword evidence="3" id="KW-1185">Reference proteome</keyword>
<feature type="transmembrane region" description="Helical" evidence="1">
    <location>
        <begin position="21"/>
        <end position="39"/>
    </location>
</feature>
<dbReference type="EMBL" id="JBHSQJ010000172">
    <property type="protein sequence ID" value="MFC5911490.1"/>
    <property type="molecule type" value="Genomic_DNA"/>
</dbReference>
<sequence>MPAADTATRSSRPLHDARRDAWLGTVLLLTLGSLAGAVLTAPPAGSPAGPALGAVLFLGSSVHVAASAWFCTVPEVRRFMAARPGRYLYAPAALVGGTALLGALVPRGAFTLLLLAFFAWQFVHFQKQNLGLAALAHAAYGTGPLRREERRSIVAAGLAGTAGLLCRPSLLQLGQDTPSLLPRLFPYAAGLFALAVVVGTACLLRRPRDTRPWQVVGLQGTALAFFLPVFLFNSPYAAVAGLTVAHGFQYLLMLGLVAGGDGGGRMPRLISLTLLVNIALLLGIVLNLASHLHGGGPTSRTLYGAYLGAVMAHFVLDAGLWRLRDEFPRTFLRDRLPYLLG</sequence>
<proteinExistence type="predicted"/>
<feature type="transmembrane region" description="Helical" evidence="1">
    <location>
        <begin position="184"/>
        <end position="203"/>
    </location>
</feature>
<keyword evidence="1" id="KW-0472">Membrane</keyword>
<keyword evidence="1" id="KW-1133">Transmembrane helix</keyword>